<proteinExistence type="predicted"/>
<organism evidence="1 3">
    <name type="scientific">Cucumis melo var. makuwa</name>
    <name type="common">Oriental melon</name>
    <dbReference type="NCBI Taxonomy" id="1194695"/>
    <lineage>
        <taxon>Eukaryota</taxon>
        <taxon>Viridiplantae</taxon>
        <taxon>Streptophyta</taxon>
        <taxon>Embryophyta</taxon>
        <taxon>Tracheophyta</taxon>
        <taxon>Spermatophyta</taxon>
        <taxon>Magnoliopsida</taxon>
        <taxon>eudicotyledons</taxon>
        <taxon>Gunneridae</taxon>
        <taxon>Pentapetalae</taxon>
        <taxon>rosids</taxon>
        <taxon>fabids</taxon>
        <taxon>Cucurbitales</taxon>
        <taxon>Cucurbitaceae</taxon>
        <taxon>Benincaseae</taxon>
        <taxon>Cucumis</taxon>
    </lineage>
</organism>
<gene>
    <name evidence="2" type="ORF">E5676_scaffold2208G00110</name>
    <name evidence="1" type="ORF">E6C27_scaffold320G00390</name>
</gene>
<dbReference type="Proteomes" id="UP000321947">
    <property type="component" value="Unassembled WGS sequence"/>
</dbReference>
<evidence type="ECO:0000313" key="4">
    <source>
        <dbReference type="Proteomes" id="UP000321947"/>
    </source>
</evidence>
<sequence>MQEQEQSFILIKKSWKQLMKSTNDRIAITENTLSDNSAPTSDQPEKESHLEVVSVMMTDITAEAVMGIEEAN</sequence>
<protein>
    <submittedName>
        <fullName evidence="1">Retrotransposon gag protein</fullName>
    </submittedName>
</protein>
<dbReference type="EMBL" id="SSTE01015080">
    <property type="protein sequence ID" value="KAA0043604.1"/>
    <property type="molecule type" value="Genomic_DNA"/>
</dbReference>
<dbReference type="AlphaFoldDB" id="A0A5A7TJV9"/>
<evidence type="ECO:0000313" key="1">
    <source>
        <dbReference type="EMBL" id="KAA0043604.1"/>
    </source>
</evidence>
<reference evidence="3 4" key="1">
    <citation type="submission" date="2019-08" db="EMBL/GenBank/DDBJ databases">
        <title>Draft genome sequences of two oriental melons (Cucumis melo L. var makuwa).</title>
        <authorList>
            <person name="Kwon S.-Y."/>
        </authorList>
    </citation>
    <scope>NUCLEOTIDE SEQUENCE [LARGE SCALE GENOMIC DNA]</scope>
    <source>
        <strain evidence="4">cv. Chang Bougi</strain>
        <strain evidence="3">cv. SW 3</strain>
        <tissue evidence="1">Leaf</tissue>
    </source>
</reference>
<dbReference type="EMBL" id="SSTD01001329">
    <property type="protein sequence ID" value="TYK29757.1"/>
    <property type="molecule type" value="Genomic_DNA"/>
</dbReference>
<name>A0A5A7TJV9_CUCMM</name>
<accession>A0A5A7TJV9</accession>
<evidence type="ECO:0000313" key="3">
    <source>
        <dbReference type="Proteomes" id="UP000321393"/>
    </source>
</evidence>
<evidence type="ECO:0000313" key="2">
    <source>
        <dbReference type="EMBL" id="TYK29757.1"/>
    </source>
</evidence>
<comment type="caution">
    <text evidence="1">The sequence shown here is derived from an EMBL/GenBank/DDBJ whole genome shotgun (WGS) entry which is preliminary data.</text>
</comment>
<dbReference type="Proteomes" id="UP000321393">
    <property type="component" value="Unassembled WGS sequence"/>
</dbReference>